<comment type="subcellular location">
    <subcellularLocation>
        <location evidence="6">Golgi apparatus</location>
        <location evidence="6">Golgi stack membrane</location>
        <topology evidence="6">Single-pass type II membrane protein</topology>
    </subcellularLocation>
</comment>
<dbReference type="GO" id="GO:0071555">
    <property type="term" value="P:cell wall organization"/>
    <property type="evidence" value="ECO:0007669"/>
    <property type="project" value="UniProtKB-UniRule"/>
</dbReference>
<proteinExistence type="inferred from homology"/>
<dbReference type="PANTHER" id="PTHR13132">
    <property type="entry name" value="ALPHA- 1,6 -FUCOSYLTRANSFERASE"/>
    <property type="match status" value="1"/>
</dbReference>
<dbReference type="Gene3D" id="3.40.50.11350">
    <property type="match status" value="1"/>
</dbReference>
<comment type="similarity">
    <text evidence="1 6">Belongs to the glycosyltransferase 37 family.</text>
</comment>
<dbReference type="GO" id="GO:0032580">
    <property type="term" value="C:Golgi cisterna membrane"/>
    <property type="evidence" value="ECO:0007669"/>
    <property type="project" value="UniProtKB-SubCell"/>
</dbReference>
<dbReference type="GO" id="GO:0046921">
    <property type="term" value="F:alpha-(1-&gt;6)-fucosyltransferase activity"/>
    <property type="evidence" value="ECO:0007669"/>
    <property type="project" value="TreeGrafter"/>
</dbReference>
<dbReference type="InterPro" id="IPR004938">
    <property type="entry name" value="XG_FTase"/>
</dbReference>
<evidence type="ECO:0000313" key="8">
    <source>
        <dbReference type="Proteomes" id="UP001165080"/>
    </source>
</evidence>
<dbReference type="PANTHER" id="PTHR13132:SF29">
    <property type="entry name" value="ALPHA-(1,6)-FUCOSYLTRANSFERASE"/>
    <property type="match status" value="1"/>
</dbReference>
<dbReference type="Pfam" id="PF03254">
    <property type="entry name" value="XG_FTase"/>
    <property type="match status" value="1"/>
</dbReference>
<gene>
    <name evidence="7" type="primary">PLEST011230</name>
    <name evidence="7" type="ORF">PLESTB_000665400</name>
</gene>
<keyword evidence="6" id="KW-0333">Golgi apparatus</keyword>
<evidence type="ECO:0000256" key="6">
    <source>
        <dbReference type="RuleBase" id="RU367004"/>
    </source>
</evidence>
<comment type="caution">
    <text evidence="7">The sequence shown here is derived from an EMBL/GenBank/DDBJ whole genome shotgun (WGS) entry which is preliminary data.</text>
</comment>
<name>A0A9W6BJJ5_9CHLO</name>
<dbReference type="Proteomes" id="UP001165080">
    <property type="component" value="Unassembled WGS sequence"/>
</dbReference>
<keyword evidence="2 6" id="KW-0328">Glycosyltransferase</keyword>
<dbReference type="GO" id="GO:0008107">
    <property type="term" value="F:galactoside 2-alpha-L-fucosyltransferase activity"/>
    <property type="evidence" value="ECO:0007669"/>
    <property type="project" value="InterPro"/>
</dbReference>
<evidence type="ECO:0000256" key="2">
    <source>
        <dbReference type="ARBA" id="ARBA00022676"/>
    </source>
</evidence>
<evidence type="ECO:0000256" key="5">
    <source>
        <dbReference type="ARBA" id="ARBA00023316"/>
    </source>
</evidence>
<evidence type="ECO:0000256" key="4">
    <source>
        <dbReference type="ARBA" id="ARBA00023180"/>
    </source>
</evidence>
<accession>A0A9W6BJJ5</accession>
<keyword evidence="5 6" id="KW-0961">Cell wall biogenesis/degradation</keyword>
<dbReference type="GO" id="GO:0006487">
    <property type="term" value="P:protein N-linked glycosylation"/>
    <property type="evidence" value="ECO:0007669"/>
    <property type="project" value="TreeGrafter"/>
</dbReference>
<evidence type="ECO:0000256" key="3">
    <source>
        <dbReference type="ARBA" id="ARBA00022679"/>
    </source>
</evidence>
<reference evidence="7 8" key="1">
    <citation type="journal article" date="2023" name="Commun. Biol.">
        <title>Reorganization of the ancestral sex-determining regions during the evolution of trioecy in Pleodorina starrii.</title>
        <authorList>
            <person name="Takahashi K."/>
            <person name="Suzuki S."/>
            <person name="Kawai-Toyooka H."/>
            <person name="Yamamoto K."/>
            <person name="Hamaji T."/>
            <person name="Ootsuki R."/>
            <person name="Yamaguchi H."/>
            <person name="Kawachi M."/>
            <person name="Higashiyama T."/>
            <person name="Nozaki H."/>
        </authorList>
    </citation>
    <scope>NUCLEOTIDE SEQUENCE [LARGE SCALE GENOMIC DNA]</scope>
    <source>
        <strain evidence="7 8">NIES-4479</strain>
    </source>
</reference>
<dbReference type="EC" id="2.4.1.-" evidence="6"/>
<sequence length="409" mass="45684">MVSRPCDGRERTSIQTTLTDHRAAFTSGTCSALHEAYTDLHKQILSGQAAQRYLMYVSPPSGIADRLAGLMSAFMIALLTQRALLIAPYPMPYELLYDQPFINWTTTRPTDPEMAPCANDSSTPPGVMVYGNCAVCVGDGGRTVSYMNWINKQQARNWHTTAEFGQVFPNVHTLYYSSNVGATVTMFHNIHHQRTLYEKFRLRPSTAFGCMYNYLFFPKPETLAVVQNQVWEVLAAELVIGVQIRTDDRYMRNNADMDPSAVEPYKKNFACAQSLERALGVSASPSLKVRWLLVADSGTVRHRALEWYGDKIITYTASKPTHVSSSGTEDILGSRLAAAEHWMFGMTDYQVIAWWSGYGRTASMRSLRESSVLAIRDEVNADACAPSTTEHAWALGTSYSGVRHRAAWL</sequence>
<keyword evidence="3 6" id="KW-0808">Transferase</keyword>
<dbReference type="AlphaFoldDB" id="A0A9W6BJJ5"/>
<evidence type="ECO:0000256" key="1">
    <source>
        <dbReference type="ARBA" id="ARBA00010481"/>
    </source>
</evidence>
<comment type="function">
    <text evidence="6">May be involved in cell wall biosynthesis.</text>
</comment>
<evidence type="ECO:0000313" key="7">
    <source>
        <dbReference type="EMBL" id="GLC52762.1"/>
    </source>
</evidence>
<keyword evidence="4" id="KW-0325">Glycoprotein</keyword>
<protein>
    <recommendedName>
        <fullName evidence="6">Fucosyltransferase</fullName>
        <ecNumber evidence="6">2.4.1.-</ecNumber>
    </recommendedName>
</protein>
<organism evidence="7 8">
    <name type="scientific">Pleodorina starrii</name>
    <dbReference type="NCBI Taxonomy" id="330485"/>
    <lineage>
        <taxon>Eukaryota</taxon>
        <taxon>Viridiplantae</taxon>
        <taxon>Chlorophyta</taxon>
        <taxon>core chlorophytes</taxon>
        <taxon>Chlorophyceae</taxon>
        <taxon>CS clade</taxon>
        <taxon>Chlamydomonadales</taxon>
        <taxon>Volvocaceae</taxon>
        <taxon>Pleodorina</taxon>
    </lineage>
</organism>
<keyword evidence="8" id="KW-1185">Reference proteome</keyword>
<dbReference type="EMBL" id="BRXU01000006">
    <property type="protein sequence ID" value="GLC52762.1"/>
    <property type="molecule type" value="Genomic_DNA"/>
</dbReference>
<dbReference type="GO" id="GO:0042546">
    <property type="term" value="P:cell wall biogenesis"/>
    <property type="evidence" value="ECO:0007669"/>
    <property type="project" value="InterPro"/>
</dbReference>